<dbReference type="InterPro" id="IPR003004">
    <property type="entry name" value="GspF/PilC"/>
</dbReference>
<protein>
    <recommendedName>
        <fullName evidence="9">Type II secretion system protein GspF domain-containing protein</fullName>
    </recommendedName>
</protein>
<sequence length="400" mass="43714">MLFNYRVLDASGVEKAGSIDAVSEDVAIVSLQRRGFTISAIQSVEAKESFLSFTFFNQITNRDIVILSRQIAVLFEAQVSALRVFRLLAAETEKPPLAKALTAVADDLQSGFSISKALEKHPKAFSPFYINMVHAGEEAGTLGETLLYLADYLDRSYEVTSKARNALIYPAFVVTTFITVMVLMLTLIIPKLSVIVEEVGQEVPFYTKIVIGVSTFFVDYGLFFAGLLVLGGFAAWRYSRTKQGNLALSEFKLTIPYVGSLYRKLYLSRIADNLSTMLTSGITMVQAIEITATVVGNGIYERLLNESAEAVKSGKSVSEALGKYEEIPGIVVQMVKIGEETGELGTILKTLAKFYQREVTNAVDTLVDLIEPTMIVALGLGVGLLLMAILVPIYNLASAF</sequence>
<organism evidence="10 11">
    <name type="scientific">Candidatus Kaiserbacteria bacterium RIFCSPLOWO2_01_FULL_51_21</name>
    <dbReference type="NCBI Taxonomy" id="1798508"/>
    <lineage>
        <taxon>Bacteria</taxon>
        <taxon>Candidatus Kaiseribacteriota</taxon>
    </lineage>
</organism>
<evidence type="ECO:0000256" key="4">
    <source>
        <dbReference type="ARBA" id="ARBA00022519"/>
    </source>
</evidence>
<comment type="similarity">
    <text evidence="2">Belongs to the GSP F family.</text>
</comment>
<comment type="caution">
    <text evidence="10">The sequence shown here is derived from an EMBL/GenBank/DDBJ whole genome shotgun (WGS) entry which is preliminary data.</text>
</comment>
<evidence type="ECO:0000256" key="1">
    <source>
        <dbReference type="ARBA" id="ARBA00004429"/>
    </source>
</evidence>
<evidence type="ECO:0000256" key="6">
    <source>
        <dbReference type="ARBA" id="ARBA00022989"/>
    </source>
</evidence>
<dbReference type="PRINTS" id="PR00812">
    <property type="entry name" value="BCTERIALGSPF"/>
</dbReference>
<dbReference type="PANTHER" id="PTHR30012:SF0">
    <property type="entry name" value="TYPE II SECRETION SYSTEM PROTEIN F-RELATED"/>
    <property type="match status" value="1"/>
</dbReference>
<keyword evidence="7 8" id="KW-0472">Membrane</keyword>
<feature type="domain" description="Type II secretion system protein GspF" evidence="9">
    <location>
        <begin position="68"/>
        <end position="190"/>
    </location>
</feature>
<reference evidence="10 11" key="1">
    <citation type="journal article" date="2016" name="Nat. Commun.">
        <title>Thousands of microbial genomes shed light on interconnected biogeochemical processes in an aquifer system.</title>
        <authorList>
            <person name="Anantharaman K."/>
            <person name="Brown C.T."/>
            <person name="Hug L.A."/>
            <person name="Sharon I."/>
            <person name="Castelle C.J."/>
            <person name="Probst A.J."/>
            <person name="Thomas B.C."/>
            <person name="Singh A."/>
            <person name="Wilkins M.J."/>
            <person name="Karaoz U."/>
            <person name="Brodie E.L."/>
            <person name="Williams K.H."/>
            <person name="Hubbard S.S."/>
            <person name="Banfield J.F."/>
        </authorList>
    </citation>
    <scope>NUCLEOTIDE SEQUENCE [LARGE SCALE GENOMIC DNA]</scope>
</reference>
<proteinExistence type="inferred from homology"/>
<evidence type="ECO:0000256" key="5">
    <source>
        <dbReference type="ARBA" id="ARBA00022692"/>
    </source>
</evidence>
<gene>
    <name evidence="10" type="ORF">A3A35_03345</name>
</gene>
<dbReference type="Pfam" id="PF00482">
    <property type="entry name" value="T2SSF"/>
    <property type="match status" value="2"/>
</dbReference>
<dbReference type="EMBL" id="MFLV01000022">
    <property type="protein sequence ID" value="OGG71453.1"/>
    <property type="molecule type" value="Genomic_DNA"/>
</dbReference>
<accession>A0A1F6ECP4</accession>
<evidence type="ECO:0000256" key="8">
    <source>
        <dbReference type="SAM" id="Phobius"/>
    </source>
</evidence>
<comment type="subcellular location">
    <subcellularLocation>
        <location evidence="1">Cell inner membrane</location>
        <topology evidence="1">Multi-pass membrane protein</topology>
    </subcellularLocation>
</comment>
<evidence type="ECO:0000313" key="11">
    <source>
        <dbReference type="Proteomes" id="UP000179115"/>
    </source>
</evidence>
<keyword evidence="4" id="KW-0997">Cell inner membrane</keyword>
<keyword evidence="3" id="KW-1003">Cell membrane</keyword>
<evidence type="ECO:0000256" key="7">
    <source>
        <dbReference type="ARBA" id="ARBA00023136"/>
    </source>
</evidence>
<dbReference type="PANTHER" id="PTHR30012">
    <property type="entry name" value="GENERAL SECRETION PATHWAY PROTEIN"/>
    <property type="match status" value="1"/>
</dbReference>
<dbReference type="Gene3D" id="1.20.81.30">
    <property type="entry name" value="Type II secretion system (T2SS), domain F"/>
    <property type="match status" value="2"/>
</dbReference>
<dbReference type="GO" id="GO:0005886">
    <property type="term" value="C:plasma membrane"/>
    <property type="evidence" value="ECO:0007669"/>
    <property type="project" value="UniProtKB-SubCell"/>
</dbReference>
<dbReference type="InterPro" id="IPR018076">
    <property type="entry name" value="T2SS_GspF_dom"/>
</dbReference>
<evidence type="ECO:0000259" key="9">
    <source>
        <dbReference type="Pfam" id="PF00482"/>
    </source>
</evidence>
<dbReference type="InterPro" id="IPR042094">
    <property type="entry name" value="T2SS_GspF_sf"/>
</dbReference>
<dbReference type="Proteomes" id="UP000179115">
    <property type="component" value="Unassembled WGS sequence"/>
</dbReference>
<dbReference type="STRING" id="1798508.A3A35_03345"/>
<feature type="transmembrane region" description="Helical" evidence="8">
    <location>
        <begin position="375"/>
        <end position="397"/>
    </location>
</feature>
<evidence type="ECO:0000256" key="2">
    <source>
        <dbReference type="ARBA" id="ARBA00005745"/>
    </source>
</evidence>
<evidence type="ECO:0000313" key="10">
    <source>
        <dbReference type="EMBL" id="OGG71453.1"/>
    </source>
</evidence>
<feature type="transmembrane region" description="Helical" evidence="8">
    <location>
        <begin position="166"/>
        <end position="189"/>
    </location>
</feature>
<evidence type="ECO:0000256" key="3">
    <source>
        <dbReference type="ARBA" id="ARBA00022475"/>
    </source>
</evidence>
<keyword evidence="5 8" id="KW-0812">Transmembrane</keyword>
<dbReference type="AlphaFoldDB" id="A0A1F6ECP4"/>
<name>A0A1F6ECP4_9BACT</name>
<feature type="transmembrane region" description="Helical" evidence="8">
    <location>
        <begin position="209"/>
        <end position="236"/>
    </location>
</feature>
<feature type="domain" description="Type II secretion system protein GspF" evidence="9">
    <location>
        <begin position="271"/>
        <end position="392"/>
    </location>
</feature>
<dbReference type="FunFam" id="1.20.81.30:FF:000001">
    <property type="entry name" value="Type II secretion system protein F"/>
    <property type="match status" value="2"/>
</dbReference>
<keyword evidence="6 8" id="KW-1133">Transmembrane helix</keyword>